<dbReference type="InterPro" id="IPR016181">
    <property type="entry name" value="Acyl_CoA_acyltransferase"/>
</dbReference>
<evidence type="ECO:0000313" key="2">
    <source>
        <dbReference type="EMBL" id="VAV96364.1"/>
    </source>
</evidence>
<dbReference type="AlphaFoldDB" id="A0A3B0RRN7"/>
<dbReference type="PROSITE" id="PS51186">
    <property type="entry name" value="GNAT"/>
    <property type="match status" value="1"/>
</dbReference>
<feature type="domain" description="N-acetyltransferase" evidence="1">
    <location>
        <begin position="10"/>
        <end position="175"/>
    </location>
</feature>
<name>A0A3B0RRN7_9ZZZZ</name>
<dbReference type="EMBL" id="UOED01000107">
    <property type="protein sequence ID" value="VAV96364.1"/>
    <property type="molecule type" value="Genomic_DNA"/>
</dbReference>
<accession>A0A3B0RRN7</accession>
<proteinExistence type="predicted"/>
<dbReference type="GO" id="GO:0016747">
    <property type="term" value="F:acyltransferase activity, transferring groups other than amino-acyl groups"/>
    <property type="evidence" value="ECO:0007669"/>
    <property type="project" value="InterPro"/>
</dbReference>
<dbReference type="Gene3D" id="3.40.630.30">
    <property type="match status" value="1"/>
</dbReference>
<protein>
    <recommendedName>
        <fullName evidence="1">N-acetyltransferase domain-containing protein</fullName>
    </recommendedName>
</protein>
<dbReference type="InterPro" id="IPR000182">
    <property type="entry name" value="GNAT_dom"/>
</dbReference>
<dbReference type="Pfam" id="PF13302">
    <property type="entry name" value="Acetyltransf_3"/>
    <property type="match status" value="1"/>
</dbReference>
<evidence type="ECO:0000259" key="1">
    <source>
        <dbReference type="PROSITE" id="PS51186"/>
    </source>
</evidence>
<dbReference type="NCBIfam" id="TIGR03585">
    <property type="entry name" value="PseH"/>
    <property type="match status" value="1"/>
</dbReference>
<dbReference type="SUPFAM" id="SSF55729">
    <property type="entry name" value="Acyl-CoA N-acyltransferases (Nat)"/>
    <property type="match status" value="1"/>
</dbReference>
<sequence length="267" mass="31040">MVIQNISKQKKIELIPLGDLSTELQLNVRDVRNEEEIRRWMYTDHIIGLNEHLDWINKIRNDKRKMVFVVMNEDGEILGIVSLNRIDHLHKNTDWAYYLTKSARGGLGSAIEYSFIDFIFDKLDIQKLNCEVVAGNDAVVKLHKKFLFEEEGFRRSNVIKEGKRIGVHFLGLTKEGWEVGKGDLFEKYKNIFNKFSIAIQWDAENLTGKKHPIDEIEAARARNNLNWMNILRLVLELSPEHGKALVKNIRDIDKEVSDLTDKLISLK</sequence>
<organism evidence="2">
    <name type="scientific">hydrothermal vent metagenome</name>
    <dbReference type="NCBI Taxonomy" id="652676"/>
    <lineage>
        <taxon>unclassified sequences</taxon>
        <taxon>metagenomes</taxon>
        <taxon>ecological metagenomes</taxon>
    </lineage>
</organism>
<dbReference type="PANTHER" id="PTHR43415">
    <property type="entry name" value="SPERMIDINE N(1)-ACETYLTRANSFERASE"/>
    <property type="match status" value="1"/>
</dbReference>
<dbReference type="InterPro" id="IPR020036">
    <property type="entry name" value="PseH"/>
</dbReference>
<gene>
    <name evidence="2" type="ORF">MNBD_ALPHA02-2399</name>
</gene>
<reference evidence="2" key="1">
    <citation type="submission" date="2018-06" db="EMBL/GenBank/DDBJ databases">
        <authorList>
            <person name="Zhirakovskaya E."/>
        </authorList>
    </citation>
    <scope>NUCLEOTIDE SEQUENCE</scope>
</reference>
<dbReference type="PANTHER" id="PTHR43415:SF3">
    <property type="entry name" value="GNAT-FAMILY ACETYLTRANSFERASE"/>
    <property type="match status" value="1"/>
</dbReference>